<evidence type="ECO:0000259" key="1">
    <source>
        <dbReference type="Pfam" id="PF12680"/>
    </source>
</evidence>
<dbReference type="Pfam" id="PF12680">
    <property type="entry name" value="SnoaL_2"/>
    <property type="match status" value="1"/>
</dbReference>
<dbReference type="SUPFAM" id="SSF54427">
    <property type="entry name" value="NTF2-like"/>
    <property type="match status" value="1"/>
</dbReference>
<reference evidence="2 3" key="1">
    <citation type="submission" date="2021-01" db="EMBL/GenBank/DDBJ databases">
        <title>Streptomyces acididurans sp. nov., isolated from a peat swamp forest soil.</title>
        <authorList>
            <person name="Chantavorakit T."/>
            <person name="Duangmal K."/>
        </authorList>
    </citation>
    <scope>NUCLEOTIDE SEQUENCE [LARGE SCALE GENOMIC DNA]</scope>
    <source>
        <strain evidence="2 3">KK5PA1</strain>
    </source>
</reference>
<gene>
    <name evidence="2" type="ORF">ITX44_24955</name>
</gene>
<sequence length="110" mass="11559">MNTPPVQMPIPVAAALEAADAGNVEDFLAAFAEDAAVDDWGREFRGRDAIRAWSDAEFIGKEVSLRVTGVRSEGGTTTVSAQVGGKGFNGPSDFTFTVAGEHVTLMRITG</sequence>
<dbReference type="EMBL" id="JADKYB010000014">
    <property type="protein sequence ID" value="MBM9507736.1"/>
    <property type="molecule type" value="Genomic_DNA"/>
</dbReference>
<proteinExistence type="predicted"/>
<comment type="caution">
    <text evidence="2">The sequence shown here is derived from an EMBL/GenBank/DDBJ whole genome shotgun (WGS) entry which is preliminary data.</text>
</comment>
<dbReference type="InterPro" id="IPR037401">
    <property type="entry name" value="SnoaL-like"/>
</dbReference>
<dbReference type="InterPro" id="IPR032710">
    <property type="entry name" value="NTF2-like_dom_sf"/>
</dbReference>
<evidence type="ECO:0000313" key="3">
    <source>
        <dbReference type="Proteomes" id="UP000749040"/>
    </source>
</evidence>
<keyword evidence="3" id="KW-1185">Reference proteome</keyword>
<dbReference type="Proteomes" id="UP000749040">
    <property type="component" value="Unassembled WGS sequence"/>
</dbReference>
<evidence type="ECO:0000313" key="2">
    <source>
        <dbReference type="EMBL" id="MBM9507736.1"/>
    </source>
</evidence>
<accession>A0ABS2TXP1</accession>
<name>A0ABS2TXP1_9ACTN</name>
<protein>
    <submittedName>
        <fullName evidence="2">Nuclear transport factor 2 family protein</fullName>
    </submittedName>
</protein>
<organism evidence="2 3">
    <name type="scientific">Actinacidiphila acididurans</name>
    <dbReference type="NCBI Taxonomy" id="2784346"/>
    <lineage>
        <taxon>Bacteria</taxon>
        <taxon>Bacillati</taxon>
        <taxon>Actinomycetota</taxon>
        <taxon>Actinomycetes</taxon>
        <taxon>Kitasatosporales</taxon>
        <taxon>Streptomycetaceae</taxon>
        <taxon>Actinacidiphila</taxon>
    </lineage>
</organism>
<dbReference type="Gene3D" id="3.10.450.50">
    <property type="match status" value="1"/>
</dbReference>
<feature type="domain" description="SnoaL-like" evidence="1">
    <location>
        <begin position="12"/>
        <end position="97"/>
    </location>
</feature>